<evidence type="ECO:0000256" key="9">
    <source>
        <dbReference type="ARBA" id="ARBA00022741"/>
    </source>
</evidence>
<dbReference type="EMBL" id="JACHGW010000001">
    <property type="protein sequence ID" value="MBB6049251.1"/>
    <property type="molecule type" value="Genomic_DNA"/>
</dbReference>
<keyword evidence="8 17" id="KW-0436">Ligase</keyword>
<evidence type="ECO:0000256" key="7">
    <source>
        <dbReference type="ARBA" id="ARBA00022555"/>
    </source>
</evidence>
<keyword evidence="7 16" id="KW-0820">tRNA-binding</keyword>
<evidence type="ECO:0000256" key="4">
    <source>
        <dbReference type="ARBA" id="ARBA00012838"/>
    </source>
</evidence>
<feature type="region of interest" description="Disordered" evidence="18">
    <location>
        <begin position="520"/>
        <end position="557"/>
    </location>
</feature>
<dbReference type="Pfam" id="PF09334">
    <property type="entry name" value="tRNA-synt_1g"/>
    <property type="match status" value="2"/>
</dbReference>
<dbReference type="GO" id="GO:0006431">
    <property type="term" value="P:methionyl-tRNA aminoacylation"/>
    <property type="evidence" value="ECO:0007669"/>
    <property type="project" value="InterPro"/>
</dbReference>
<feature type="compositionally biased region" description="Basic and acidic residues" evidence="18">
    <location>
        <begin position="540"/>
        <end position="549"/>
    </location>
</feature>
<dbReference type="PROSITE" id="PS50886">
    <property type="entry name" value="TRBD"/>
    <property type="match status" value="1"/>
</dbReference>
<dbReference type="InterPro" id="IPR014729">
    <property type="entry name" value="Rossmann-like_a/b/a_fold"/>
</dbReference>
<comment type="similarity">
    <text evidence="17">Belongs to the class-I aminoacyl-tRNA synthetase family.</text>
</comment>
<keyword evidence="21" id="KW-1185">Reference proteome</keyword>
<evidence type="ECO:0000256" key="12">
    <source>
        <dbReference type="ARBA" id="ARBA00022917"/>
    </source>
</evidence>
<dbReference type="SUPFAM" id="SSF50249">
    <property type="entry name" value="Nucleic acid-binding proteins"/>
    <property type="match status" value="1"/>
</dbReference>
<evidence type="ECO:0000256" key="6">
    <source>
        <dbReference type="ARBA" id="ARBA00022490"/>
    </source>
</evidence>
<evidence type="ECO:0000256" key="18">
    <source>
        <dbReference type="SAM" id="MobiDB-lite"/>
    </source>
</evidence>
<dbReference type="InterPro" id="IPR004495">
    <property type="entry name" value="Met-tRNA-synth_bsu_C"/>
</dbReference>
<keyword evidence="13 17" id="KW-0030">Aminoacyl-tRNA synthetase</keyword>
<dbReference type="Gene3D" id="2.40.50.140">
    <property type="entry name" value="Nucleic acid-binding proteins"/>
    <property type="match status" value="1"/>
</dbReference>
<name>A0A7W9SM97_ARMRO</name>
<evidence type="ECO:0000259" key="19">
    <source>
        <dbReference type="PROSITE" id="PS50886"/>
    </source>
</evidence>
<reference evidence="20 21" key="1">
    <citation type="submission" date="2020-08" db="EMBL/GenBank/DDBJ databases">
        <title>Genomic Encyclopedia of Type Strains, Phase IV (KMG-IV): sequencing the most valuable type-strain genomes for metagenomic binning, comparative biology and taxonomic classification.</title>
        <authorList>
            <person name="Goeker M."/>
        </authorList>
    </citation>
    <scope>NUCLEOTIDE SEQUENCE [LARGE SCALE GENOMIC DNA]</scope>
    <source>
        <strain evidence="20 21">DSM 23562</strain>
    </source>
</reference>
<dbReference type="Pfam" id="PF19303">
    <property type="entry name" value="Anticodon_3"/>
    <property type="match status" value="1"/>
</dbReference>
<evidence type="ECO:0000256" key="10">
    <source>
        <dbReference type="ARBA" id="ARBA00022840"/>
    </source>
</evidence>
<dbReference type="InterPro" id="IPR009080">
    <property type="entry name" value="tRNAsynth_Ia_anticodon-bd"/>
</dbReference>
<dbReference type="CDD" id="cd07957">
    <property type="entry name" value="Anticodon_Ia_Met"/>
    <property type="match status" value="1"/>
</dbReference>
<proteinExistence type="inferred from homology"/>
<dbReference type="InterPro" id="IPR002547">
    <property type="entry name" value="tRNA-bd_dom"/>
</dbReference>
<dbReference type="CDD" id="cd00814">
    <property type="entry name" value="MetRS_core"/>
    <property type="match status" value="1"/>
</dbReference>
<dbReference type="GO" id="GO:0005737">
    <property type="term" value="C:cytoplasm"/>
    <property type="evidence" value="ECO:0007669"/>
    <property type="project" value="UniProtKB-SubCell"/>
</dbReference>
<evidence type="ECO:0000256" key="1">
    <source>
        <dbReference type="ARBA" id="ARBA00003314"/>
    </source>
</evidence>
<evidence type="ECO:0000256" key="2">
    <source>
        <dbReference type="ARBA" id="ARBA00004496"/>
    </source>
</evidence>
<dbReference type="CDD" id="cd02800">
    <property type="entry name" value="tRNA_bind_EcMetRS_like"/>
    <property type="match status" value="1"/>
</dbReference>
<evidence type="ECO:0000256" key="14">
    <source>
        <dbReference type="ARBA" id="ARBA00030904"/>
    </source>
</evidence>
<keyword evidence="10 17" id="KW-0067">ATP-binding</keyword>
<gene>
    <name evidence="20" type="ORF">HNQ39_001013</name>
</gene>
<dbReference type="AlphaFoldDB" id="A0A7W9SM97"/>
<keyword evidence="11 16" id="KW-0694">RNA-binding</keyword>
<dbReference type="InterPro" id="IPR033911">
    <property type="entry name" value="MetRS_core"/>
</dbReference>
<dbReference type="Gene3D" id="1.10.730.10">
    <property type="entry name" value="Isoleucyl-tRNA Synthetase, Domain 1"/>
    <property type="match status" value="1"/>
</dbReference>
<evidence type="ECO:0000256" key="5">
    <source>
        <dbReference type="ARBA" id="ARBA00018753"/>
    </source>
</evidence>
<evidence type="ECO:0000256" key="17">
    <source>
        <dbReference type="RuleBase" id="RU363039"/>
    </source>
</evidence>
<dbReference type="SUPFAM" id="SSF52374">
    <property type="entry name" value="Nucleotidylyl transferase"/>
    <property type="match status" value="1"/>
</dbReference>
<keyword evidence="12 17" id="KW-0648">Protein biosynthesis</keyword>
<dbReference type="NCBIfam" id="TIGR00399">
    <property type="entry name" value="metG_C_term"/>
    <property type="match status" value="1"/>
</dbReference>
<keyword evidence="6" id="KW-0963">Cytoplasm</keyword>
<dbReference type="PRINTS" id="PR01041">
    <property type="entry name" value="TRNASYNTHMET"/>
</dbReference>
<feature type="domain" description="TRNA-binding" evidence="19">
    <location>
        <begin position="563"/>
        <end position="664"/>
    </location>
</feature>
<dbReference type="GO" id="GO:0000049">
    <property type="term" value="F:tRNA binding"/>
    <property type="evidence" value="ECO:0007669"/>
    <property type="project" value="UniProtKB-UniRule"/>
</dbReference>
<comment type="caution">
    <text evidence="20">The sequence shown here is derived from an EMBL/GenBank/DDBJ whole genome shotgun (WGS) entry which is preliminary data.</text>
</comment>
<evidence type="ECO:0000256" key="11">
    <source>
        <dbReference type="ARBA" id="ARBA00022884"/>
    </source>
</evidence>
<dbReference type="Gene3D" id="2.170.220.10">
    <property type="match status" value="1"/>
</dbReference>
<dbReference type="NCBIfam" id="TIGR00398">
    <property type="entry name" value="metG"/>
    <property type="match status" value="1"/>
</dbReference>
<dbReference type="RefSeq" id="WP_184192863.1">
    <property type="nucleotide sequence ID" value="NZ_JACHGW010000001.1"/>
</dbReference>
<evidence type="ECO:0000313" key="20">
    <source>
        <dbReference type="EMBL" id="MBB6049251.1"/>
    </source>
</evidence>
<comment type="function">
    <text evidence="1">Is required not only for elongation of protein synthesis but also for the initiation of all mRNA translation through initiator tRNA(fMet) aminoacylation.</text>
</comment>
<accession>A0A7W9SM97</accession>
<dbReference type="NCBIfam" id="NF008900">
    <property type="entry name" value="PRK12267.1"/>
    <property type="match status" value="1"/>
</dbReference>
<dbReference type="GO" id="GO:0005524">
    <property type="term" value="F:ATP binding"/>
    <property type="evidence" value="ECO:0007669"/>
    <property type="project" value="UniProtKB-KW"/>
</dbReference>
<dbReference type="GO" id="GO:0004825">
    <property type="term" value="F:methionine-tRNA ligase activity"/>
    <property type="evidence" value="ECO:0007669"/>
    <property type="project" value="UniProtKB-EC"/>
</dbReference>
<dbReference type="PANTHER" id="PTHR43326:SF1">
    <property type="entry name" value="METHIONINE--TRNA LIGASE, MITOCHONDRIAL"/>
    <property type="match status" value="1"/>
</dbReference>
<comment type="subunit">
    <text evidence="3">Homodimer.</text>
</comment>
<evidence type="ECO:0000256" key="15">
    <source>
        <dbReference type="ARBA" id="ARBA00047364"/>
    </source>
</evidence>
<dbReference type="SUPFAM" id="SSF47323">
    <property type="entry name" value="Anticodon-binding domain of a subclass of class I aminoacyl-tRNA synthetases"/>
    <property type="match status" value="1"/>
</dbReference>
<dbReference type="Gene3D" id="3.40.50.620">
    <property type="entry name" value="HUPs"/>
    <property type="match status" value="1"/>
</dbReference>
<dbReference type="InterPro" id="IPR012340">
    <property type="entry name" value="NA-bd_OB-fold"/>
</dbReference>
<dbReference type="InterPro" id="IPR015413">
    <property type="entry name" value="Methionyl/Leucyl_tRNA_Synth"/>
</dbReference>
<dbReference type="Pfam" id="PF01588">
    <property type="entry name" value="tRNA_bind"/>
    <property type="match status" value="1"/>
</dbReference>
<dbReference type="EC" id="6.1.1.10" evidence="4"/>
<keyword evidence="9 17" id="KW-0547">Nucleotide-binding</keyword>
<evidence type="ECO:0000256" key="16">
    <source>
        <dbReference type="PROSITE-ProRule" id="PRU00209"/>
    </source>
</evidence>
<evidence type="ECO:0000256" key="8">
    <source>
        <dbReference type="ARBA" id="ARBA00022598"/>
    </source>
</evidence>
<protein>
    <recommendedName>
        <fullName evidence="5">Methionine--tRNA ligase</fullName>
        <ecNumber evidence="4">6.1.1.10</ecNumber>
    </recommendedName>
    <alternativeName>
        <fullName evidence="14">Methionyl-tRNA synthetase</fullName>
    </alternativeName>
</protein>
<dbReference type="FunFam" id="2.40.50.140:FF:000042">
    <property type="entry name" value="Methionine--tRNA ligase"/>
    <property type="match status" value="1"/>
</dbReference>
<organism evidence="20 21">
    <name type="scientific">Armatimonas rosea</name>
    <dbReference type="NCBI Taxonomy" id="685828"/>
    <lineage>
        <taxon>Bacteria</taxon>
        <taxon>Bacillati</taxon>
        <taxon>Armatimonadota</taxon>
        <taxon>Armatimonadia</taxon>
        <taxon>Armatimonadales</taxon>
        <taxon>Armatimonadaceae</taxon>
        <taxon>Armatimonas</taxon>
    </lineage>
</organism>
<dbReference type="FunFam" id="2.170.220.10:FF:000002">
    <property type="entry name" value="Methionine--tRNA ligase"/>
    <property type="match status" value="1"/>
</dbReference>
<dbReference type="InterPro" id="IPR023457">
    <property type="entry name" value="Met-tRNA_synth_2"/>
</dbReference>
<dbReference type="Proteomes" id="UP000520814">
    <property type="component" value="Unassembled WGS sequence"/>
</dbReference>
<comment type="subcellular location">
    <subcellularLocation>
        <location evidence="2">Cytoplasm</location>
    </subcellularLocation>
</comment>
<evidence type="ECO:0000256" key="13">
    <source>
        <dbReference type="ARBA" id="ARBA00023146"/>
    </source>
</evidence>
<evidence type="ECO:0000313" key="21">
    <source>
        <dbReference type="Proteomes" id="UP000520814"/>
    </source>
</evidence>
<comment type="catalytic activity">
    <reaction evidence="15">
        <text>tRNA(Met) + L-methionine + ATP = L-methionyl-tRNA(Met) + AMP + diphosphate</text>
        <dbReference type="Rhea" id="RHEA:13481"/>
        <dbReference type="Rhea" id="RHEA-COMP:9667"/>
        <dbReference type="Rhea" id="RHEA-COMP:9698"/>
        <dbReference type="ChEBI" id="CHEBI:30616"/>
        <dbReference type="ChEBI" id="CHEBI:33019"/>
        <dbReference type="ChEBI" id="CHEBI:57844"/>
        <dbReference type="ChEBI" id="CHEBI:78442"/>
        <dbReference type="ChEBI" id="CHEBI:78530"/>
        <dbReference type="ChEBI" id="CHEBI:456215"/>
        <dbReference type="EC" id="6.1.1.10"/>
    </reaction>
</comment>
<evidence type="ECO:0000256" key="3">
    <source>
        <dbReference type="ARBA" id="ARBA00011738"/>
    </source>
</evidence>
<sequence length="664" mass="72952">MPEKRYYITTPIYYVNGVPHVGSATTTLLCDAHTRYRKLRGDDAYFLTGTDEHAQKVADAAAKVGKTPQDFVDEVSQRYVECWEYLGIKYNSFIRTSEERHKKVVREIFSRLQASGDIYLGVYEGWYSVADETFFRDTDVDENGIVKETGAKVIRIQEDVHYFRLSAYGERLKAHIAANPTFLLPETRRNEVLAMIDDGLRDIAISRKNAGWGIEVPGDEGKVFYVWFDALINYLSETGWPDNENWSTLWPADAHLMAKEIYARFHATFWPAMLMGLGLPLPKHVVGHGWWTVGGEKGSKSKGNIPEPKAVVDALVAASGAAESTAKDALRYYLLRDIRFTDDSEFSLELLANRWNADLGNDFGNVLNRILKATYFDGVIPASAPLDPGLTAVAAEAVAAYEKALERFDWGSALSSVWPLLRAVNVYLAEKAPWKAAKAGETAAVAEAVYNALEGVRLATYLLSPVMPTVAAEVASQLGLESLTSGTWEDSTRFGALPGGIKTGEPAPLFPRVDTKILLAPPPPGDSAVSPSAPKGYPAKGEKSDKQPMETEAPTSNEITIDDFLKVELRVADIVAAEKVPDADKLLKLQLKIGEEDRQIVSGIATAYTPEELVGRQIVVVYNLKPRKMRGVESKGMLLAATDAEGNAILLQPDKKADSGSTVR</sequence>
<dbReference type="InterPro" id="IPR041872">
    <property type="entry name" value="Anticodon_Met"/>
</dbReference>
<dbReference type="PANTHER" id="PTHR43326">
    <property type="entry name" value="METHIONYL-TRNA SYNTHETASE"/>
    <property type="match status" value="1"/>
</dbReference>
<dbReference type="InterPro" id="IPR014758">
    <property type="entry name" value="Met-tRNA_synth"/>
</dbReference>